<evidence type="ECO:0000313" key="3">
    <source>
        <dbReference type="EMBL" id="WPK27359.1"/>
    </source>
</evidence>
<dbReference type="PANTHER" id="PTHR48070">
    <property type="entry name" value="ESTERASE OVCA2"/>
    <property type="match status" value="1"/>
</dbReference>
<accession>A0AAX4HFI2</accession>
<dbReference type="GO" id="GO:0005737">
    <property type="term" value="C:cytoplasm"/>
    <property type="evidence" value="ECO:0007669"/>
    <property type="project" value="TreeGrafter"/>
</dbReference>
<dbReference type="Gene3D" id="3.40.50.1820">
    <property type="entry name" value="alpha/beta hydrolase"/>
    <property type="match status" value="1"/>
</dbReference>
<proteinExistence type="predicted"/>
<dbReference type="Proteomes" id="UP001338582">
    <property type="component" value="Chromosome 6"/>
</dbReference>
<dbReference type="GO" id="GO:0005634">
    <property type="term" value="C:nucleus"/>
    <property type="evidence" value="ECO:0007669"/>
    <property type="project" value="TreeGrafter"/>
</dbReference>
<dbReference type="InterPro" id="IPR050593">
    <property type="entry name" value="LovG"/>
</dbReference>
<evidence type="ECO:0000313" key="4">
    <source>
        <dbReference type="Proteomes" id="UP001338582"/>
    </source>
</evidence>
<reference evidence="3 4" key="1">
    <citation type="submission" date="2023-10" db="EMBL/GenBank/DDBJ databases">
        <title>Draft Genome Sequence of Candida saopaulonensis from a very Premature Infant with Sepsis.</title>
        <authorList>
            <person name="Ning Y."/>
            <person name="Dai R."/>
            <person name="Xiao M."/>
            <person name="Xu Y."/>
            <person name="Yan Q."/>
            <person name="Zhang L."/>
        </authorList>
    </citation>
    <scope>NUCLEOTIDE SEQUENCE [LARGE SCALE GENOMIC DNA]</scope>
    <source>
        <strain evidence="3 4">19XY460</strain>
    </source>
</reference>
<dbReference type="GO" id="GO:0016787">
    <property type="term" value="F:hydrolase activity"/>
    <property type="evidence" value="ECO:0007669"/>
    <property type="project" value="UniProtKB-KW"/>
</dbReference>
<dbReference type="InterPro" id="IPR029058">
    <property type="entry name" value="AB_hydrolase_fold"/>
</dbReference>
<dbReference type="AlphaFoldDB" id="A0AAX4HFI2"/>
<dbReference type="PANTHER" id="PTHR48070:SF6">
    <property type="entry name" value="ESTERASE OVCA2"/>
    <property type="match status" value="1"/>
</dbReference>
<dbReference type="InterPro" id="IPR005645">
    <property type="entry name" value="FSH-like_dom"/>
</dbReference>
<keyword evidence="1" id="KW-0378">Hydrolase</keyword>
<dbReference type="EMBL" id="CP138899">
    <property type="protein sequence ID" value="WPK27359.1"/>
    <property type="molecule type" value="Genomic_DNA"/>
</dbReference>
<dbReference type="GeneID" id="88175805"/>
<evidence type="ECO:0000256" key="1">
    <source>
        <dbReference type="ARBA" id="ARBA00022801"/>
    </source>
</evidence>
<feature type="domain" description="Serine hydrolase" evidence="2">
    <location>
        <begin position="22"/>
        <end position="257"/>
    </location>
</feature>
<organism evidence="3 4">
    <name type="scientific">Australozyma saopauloensis</name>
    <dbReference type="NCBI Taxonomy" id="291208"/>
    <lineage>
        <taxon>Eukaryota</taxon>
        <taxon>Fungi</taxon>
        <taxon>Dikarya</taxon>
        <taxon>Ascomycota</taxon>
        <taxon>Saccharomycotina</taxon>
        <taxon>Pichiomycetes</taxon>
        <taxon>Metschnikowiaceae</taxon>
        <taxon>Australozyma</taxon>
    </lineage>
</organism>
<dbReference type="RefSeq" id="XP_062879737.1">
    <property type="nucleotide sequence ID" value="XM_063023667.1"/>
</dbReference>
<gene>
    <name evidence="3" type="ORF">PUMCH_004745</name>
</gene>
<dbReference type="SUPFAM" id="SSF53474">
    <property type="entry name" value="alpha/beta-Hydrolases"/>
    <property type="match status" value="1"/>
</dbReference>
<evidence type="ECO:0000259" key="2">
    <source>
        <dbReference type="Pfam" id="PF03959"/>
    </source>
</evidence>
<keyword evidence="4" id="KW-1185">Reference proteome</keyword>
<dbReference type="Pfam" id="PF03959">
    <property type="entry name" value="FSH1"/>
    <property type="match status" value="1"/>
</dbReference>
<protein>
    <recommendedName>
        <fullName evidence="2">Serine hydrolase domain-containing protein</fullName>
    </recommendedName>
</protein>
<dbReference type="KEGG" id="asau:88175805"/>
<sequence>MTTVSKIAPTATKAKAQNDFVGRVLFIHGYTQNAHIFHSKTLAFRKKLISMKLKPIYLNGPTVVSPAHLHSQDEIFSLSDLSSSDSDNNCRSWCEQRSDAKYSFEFAKDTVKNYIENGIILEGSAEDKEANLIADFEVDKDLPIVGLVGFSQGAAFSAAMVDKFEEHFGVPRVKWAILYSGYMFDIIRMPEHKKLFSTDKGLSSNPTRMLHVLGELDTVVSEERSMQLFDFHEEISTMLRHPGGHFVPNSRPFVEKVCNWIVTENEPQQKPEEKVKDEKSDLDSLLDMMKGFGG</sequence>
<name>A0AAX4HFI2_9ASCO</name>